<evidence type="ECO:0000313" key="3">
    <source>
        <dbReference type="EMBL" id="WQD40321.1"/>
    </source>
</evidence>
<dbReference type="Gene3D" id="3.50.50.60">
    <property type="entry name" value="FAD/NAD(P)-binding domain"/>
    <property type="match status" value="1"/>
</dbReference>
<dbReference type="Pfam" id="PF01494">
    <property type="entry name" value="FAD_binding_3"/>
    <property type="match status" value="1"/>
</dbReference>
<dbReference type="InterPro" id="IPR002938">
    <property type="entry name" value="FAD-bd"/>
</dbReference>
<sequence length="439" mass="48752">MNDELYDVIIVGGRIAGASLAARLGAAGLKVLILEKDMMPGRTVVSCPLLLSSGMQLLDEIGIDESLYAPDNTRFAGVALEMSEYFRTFVEIPDVHGRHFLYGIDRQILDEAIWRNLERFPSVTQLENFSVRELLVDEDGKVSGVTGMYKGGESKTFSAGAVIGADGRHSVVARKANASITEEVKQYNTAVYYAYWEGVAPYKAQDKEWIQIHSGCNGFSAVVIPASRGLTGVLAQCRHDYFNAPAGADEWYHSTIASFPRVAQRLKNAHQVTPLSGMKNVSNLFRQAAGNGWTLVGDAYHQKDSYDAQGIYDALLGAKILALQLIDWKEGKKDWGAAMQAYNREVYDALHPMFRSTLDRLKREMFTCPSPKLANGLLRWVLTNKKYRERFGLLATRNISPKNWASPGVMISAILNGAVADLRRKPNQAVWWTLPELKP</sequence>
<dbReference type="PANTHER" id="PTHR43747">
    <property type="entry name" value="FAD-BINDING PROTEIN"/>
    <property type="match status" value="1"/>
</dbReference>
<evidence type="ECO:0000313" key="4">
    <source>
        <dbReference type="Proteomes" id="UP001325680"/>
    </source>
</evidence>
<accession>A0ABZ0WAY7</accession>
<name>A0ABZ0WAY7_9BACT</name>
<dbReference type="RefSeq" id="WP_114792023.1">
    <property type="nucleotide sequence ID" value="NZ_CP139960.1"/>
</dbReference>
<dbReference type="EMBL" id="CP139960">
    <property type="protein sequence ID" value="WQD40321.1"/>
    <property type="molecule type" value="Genomic_DNA"/>
</dbReference>
<dbReference type="PANTHER" id="PTHR43747:SF5">
    <property type="entry name" value="FAD-BINDING DOMAIN-CONTAINING PROTEIN"/>
    <property type="match status" value="1"/>
</dbReference>
<reference evidence="3 4" key="1">
    <citation type="submission" date="2023-12" db="EMBL/GenBank/DDBJ databases">
        <title>Genome sequencing and assembly of bacterial species from a model synthetic community.</title>
        <authorList>
            <person name="Hogle S.L."/>
        </authorList>
    </citation>
    <scope>NUCLEOTIDE SEQUENCE [LARGE SCALE GENOMIC DNA]</scope>
    <source>
        <strain evidence="3 4">HAMBI_3031</strain>
    </source>
</reference>
<protein>
    <submittedName>
        <fullName evidence="3">NAD(P)/FAD-dependent oxidoreductase</fullName>
    </submittedName>
</protein>
<dbReference type="Proteomes" id="UP001325680">
    <property type="component" value="Chromosome"/>
</dbReference>
<dbReference type="SUPFAM" id="SSF51905">
    <property type="entry name" value="FAD/NAD(P)-binding domain"/>
    <property type="match status" value="1"/>
</dbReference>
<keyword evidence="1" id="KW-0560">Oxidoreductase</keyword>
<dbReference type="InterPro" id="IPR050816">
    <property type="entry name" value="Flavin-dep_Halogenase_NPB"/>
</dbReference>
<proteinExistence type="predicted"/>
<feature type="domain" description="FAD-binding" evidence="2">
    <location>
        <begin position="6"/>
        <end position="332"/>
    </location>
</feature>
<gene>
    <name evidence="3" type="ORF">U0035_09210</name>
</gene>
<dbReference type="InterPro" id="IPR036188">
    <property type="entry name" value="FAD/NAD-bd_sf"/>
</dbReference>
<evidence type="ECO:0000259" key="2">
    <source>
        <dbReference type="Pfam" id="PF01494"/>
    </source>
</evidence>
<dbReference type="PRINTS" id="PR00420">
    <property type="entry name" value="RNGMNOXGNASE"/>
</dbReference>
<evidence type="ECO:0000256" key="1">
    <source>
        <dbReference type="ARBA" id="ARBA00023002"/>
    </source>
</evidence>
<keyword evidence="4" id="KW-1185">Reference proteome</keyword>
<organism evidence="3 4">
    <name type="scientific">Niabella yanshanensis</name>
    <dbReference type="NCBI Taxonomy" id="577386"/>
    <lineage>
        <taxon>Bacteria</taxon>
        <taxon>Pseudomonadati</taxon>
        <taxon>Bacteroidota</taxon>
        <taxon>Chitinophagia</taxon>
        <taxon>Chitinophagales</taxon>
        <taxon>Chitinophagaceae</taxon>
        <taxon>Niabella</taxon>
    </lineage>
</organism>